<sequence>MAVFAQRYNMINVCTTMLGLGLTKTRNYWLLLFPRLFPIAVLYIPI</sequence>
<reference evidence="1" key="1">
    <citation type="submission" date="2014-11" db="EMBL/GenBank/DDBJ databases">
        <authorList>
            <person name="Amaro Gonzalez C."/>
        </authorList>
    </citation>
    <scope>NUCLEOTIDE SEQUENCE</scope>
</reference>
<protein>
    <submittedName>
        <fullName evidence="1">Uncharacterized protein</fullName>
    </submittedName>
</protein>
<accession>A0A0E9XGU9</accession>
<organism evidence="1">
    <name type="scientific">Anguilla anguilla</name>
    <name type="common">European freshwater eel</name>
    <name type="synonym">Muraena anguilla</name>
    <dbReference type="NCBI Taxonomy" id="7936"/>
    <lineage>
        <taxon>Eukaryota</taxon>
        <taxon>Metazoa</taxon>
        <taxon>Chordata</taxon>
        <taxon>Craniata</taxon>
        <taxon>Vertebrata</taxon>
        <taxon>Euteleostomi</taxon>
        <taxon>Actinopterygii</taxon>
        <taxon>Neopterygii</taxon>
        <taxon>Teleostei</taxon>
        <taxon>Anguilliformes</taxon>
        <taxon>Anguillidae</taxon>
        <taxon>Anguilla</taxon>
    </lineage>
</organism>
<evidence type="ECO:0000313" key="1">
    <source>
        <dbReference type="EMBL" id="JAI00909.1"/>
    </source>
</evidence>
<dbReference type="EMBL" id="GBXM01007669">
    <property type="protein sequence ID" value="JAI00909.1"/>
    <property type="molecule type" value="Transcribed_RNA"/>
</dbReference>
<reference evidence="1" key="2">
    <citation type="journal article" date="2015" name="Fish Shellfish Immunol.">
        <title>Early steps in the European eel (Anguilla anguilla)-Vibrio vulnificus interaction in the gills: Role of the RtxA13 toxin.</title>
        <authorList>
            <person name="Callol A."/>
            <person name="Pajuelo D."/>
            <person name="Ebbesson L."/>
            <person name="Teles M."/>
            <person name="MacKenzie S."/>
            <person name="Amaro C."/>
        </authorList>
    </citation>
    <scope>NUCLEOTIDE SEQUENCE</scope>
</reference>
<proteinExistence type="predicted"/>
<dbReference type="AlphaFoldDB" id="A0A0E9XGU9"/>
<name>A0A0E9XGU9_ANGAN</name>